<dbReference type="SMART" id="SM00530">
    <property type="entry name" value="HTH_XRE"/>
    <property type="match status" value="1"/>
</dbReference>
<dbReference type="SUPFAM" id="SSF47413">
    <property type="entry name" value="lambda repressor-like DNA-binding domains"/>
    <property type="match status" value="1"/>
</dbReference>
<dbReference type="EMBL" id="JBBMFM010000174">
    <property type="protein sequence ID" value="MEQ2428377.1"/>
    <property type="molecule type" value="Genomic_DNA"/>
</dbReference>
<keyword evidence="3" id="KW-1185">Reference proteome</keyword>
<dbReference type="InterPro" id="IPR052345">
    <property type="entry name" value="Rad_response_metalloprotease"/>
</dbReference>
<sequence length="340" mass="39847">MIGNRIRLIRNAHSLSLQQLAENLDNHLGISISRSTLFSYENERTAITDQILESLSVELGVAKDFFFEEDWTDFSLDYFQSPPVVPQRLQQLEAYIQVKLERHKYLNHLLKIPTPQVVPKPILIDSTDYQLIENRVQELRDNWNLGIYPIASVCGLLESLGWYLLLTPSNVNREDNDTPEICGVEKSLNMPFILYKSSYFNDELRYKLLQNIGYAYIKCTSDDSKHLVQYFARALLFPSQQAISELGMHRTEVSEQELSLIKHKYGIPKRMIMLRLYELNIISSDYYNRFVNYLQQNLFLQRESLMESSTFLETPISYEMRLKRAESEKLIPRNSNNFFS</sequence>
<protein>
    <submittedName>
        <fullName evidence="2">XRE family transcriptional regulator</fullName>
    </submittedName>
</protein>
<comment type="caution">
    <text evidence="2">The sequence shown here is derived from an EMBL/GenBank/DDBJ whole genome shotgun (WGS) entry which is preliminary data.</text>
</comment>
<name>A0ABV1DDC1_9FIRM</name>
<dbReference type="PANTHER" id="PTHR43236:SF1">
    <property type="entry name" value="BLL7220 PROTEIN"/>
    <property type="match status" value="1"/>
</dbReference>
<evidence type="ECO:0000259" key="1">
    <source>
        <dbReference type="PROSITE" id="PS50943"/>
    </source>
</evidence>
<organism evidence="2 3">
    <name type="scientific">Enterocloster hominis</name>
    <name type="common">ex Hitch et al. 2024</name>
    <dbReference type="NCBI Taxonomy" id="1917870"/>
    <lineage>
        <taxon>Bacteria</taxon>
        <taxon>Bacillati</taxon>
        <taxon>Bacillota</taxon>
        <taxon>Clostridia</taxon>
        <taxon>Lachnospirales</taxon>
        <taxon>Lachnospiraceae</taxon>
        <taxon>Enterocloster</taxon>
    </lineage>
</organism>
<evidence type="ECO:0000313" key="2">
    <source>
        <dbReference type="EMBL" id="MEQ2428377.1"/>
    </source>
</evidence>
<dbReference type="InterPro" id="IPR001387">
    <property type="entry name" value="Cro/C1-type_HTH"/>
</dbReference>
<dbReference type="CDD" id="cd00093">
    <property type="entry name" value="HTH_XRE"/>
    <property type="match status" value="1"/>
</dbReference>
<dbReference type="Pfam" id="PF01381">
    <property type="entry name" value="HTH_3"/>
    <property type="match status" value="1"/>
</dbReference>
<dbReference type="InterPro" id="IPR010982">
    <property type="entry name" value="Lambda_DNA-bd_dom_sf"/>
</dbReference>
<dbReference type="Proteomes" id="UP001454086">
    <property type="component" value="Unassembled WGS sequence"/>
</dbReference>
<evidence type="ECO:0000313" key="3">
    <source>
        <dbReference type="Proteomes" id="UP001454086"/>
    </source>
</evidence>
<dbReference type="Gene3D" id="1.10.260.40">
    <property type="entry name" value="lambda repressor-like DNA-binding domains"/>
    <property type="match status" value="1"/>
</dbReference>
<dbReference type="PROSITE" id="PS50943">
    <property type="entry name" value="HTH_CROC1"/>
    <property type="match status" value="1"/>
</dbReference>
<feature type="domain" description="HTH cro/C1-type" evidence="1">
    <location>
        <begin position="6"/>
        <end position="66"/>
    </location>
</feature>
<accession>A0ABV1DDC1</accession>
<dbReference type="PANTHER" id="PTHR43236">
    <property type="entry name" value="ANTITOXIN HIGA1"/>
    <property type="match status" value="1"/>
</dbReference>
<reference evidence="2 3" key="1">
    <citation type="submission" date="2024-03" db="EMBL/GenBank/DDBJ databases">
        <title>Human intestinal bacterial collection.</title>
        <authorList>
            <person name="Pauvert C."/>
            <person name="Hitch T.C.A."/>
            <person name="Clavel T."/>
        </authorList>
    </citation>
    <scope>NUCLEOTIDE SEQUENCE [LARGE SCALE GENOMIC DNA]</scope>
    <source>
        <strain evidence="2 3">CLA-SR-H021</strain>
    </source>
</reference>
<dbReference type="RefSeq" id="WP_008718158.1">
    <property type="nucleotide sequence ID" value="NZ_JBBMFM010000174.1"/>
</dbReference>
<proteinExistence type="predicted"/>
<gene>
    <name evidence="2" type="ORF">WMQ36_25800</name>
</gene>